<dbReference type="NCBIfam" id="TIGR02379">
    <property type="entry name" value="ECA_wecE"/>
    <property type="match status" value="1"/>
</dbReference>
<evidence type="ECO:0000313" key="5">
    <source>
        <dbReference type="EMBL" id="TWT83833.1"/>
    </source>
</evidence>
<proteinExistence type="inferred from homology"/>
<dbReference type="InterPro" id="IPR000653">
    <property type="entry name" value="DegT/StrS_aminotransferase"/>
</dbReference>
<dbReference type="FunFam" id="3.40.640.10:FF:000037">
    <property type="entry name" value="dTDP-4-amino-4,6-dideoxygalactose transaminase"/>
    <property type="match status" value="1"/>
</dbReference>
<evidence type="ECO:0000256" key="2">
    <source>
        <dbReference type="PIRSR" id="PIRSR000390-1"/>
    </source>
</evidence>
<dbReference type="InterPro" id="IPR015424">
    <property type="entry name" value="PyrdxlP-dep_Trfase"/>
</dbReference>
<dbReference type="NCBIfam" id="NF008687">
    <property type="entry name" value="PRK11706.1"/>
    <property type="match status" value="1"/>
</dbReference>
<dbReference type="InterPro" id="IPR012749">
    <property type="entry name" value="WecE-like"/>
</dbReference>
<dbReference type="AlphaFoldDB" id="A0A5C5ZB96"/>
<dbReference type="CDD" id="cd00616">
    <property type="entry name" value="AHBA_syn"/>
    <property type="match status" value="1"/>
</dbReference>
<dbReference type="GO" id="GO:0000271">
    <property type="term" value="P:polysaccharide biosynthetic process"/>
    <property type="evidence" value="ECO:0007669"/>
    <property type="project" value="TreeGrafter"/>
</dbReference>
<dbReference type="Proteomes" id="UP000315010">
    <property type="component" value="Unassembled WGS sequence"/>
</dbReference>
<comment type="similarity">
    <text evidence="1 4">Belongs to the DegT/DnrJ/EryC1 family.</text>
</comment>
<protein>
    <submittedName>
        <fullName evidence="5">dTDP-4-amino-4,6-dideoxygalactose transaminase</fullName>
        <ecNumber evidence="5">2.6.1.59</ecNumber>
    </submittedName>
</protein>
<sequence>MADRIPLCEPYLFGNELDLIGEVLQSGYLCGDGPFTKKCHEMIKDRLQCGKALLTTSCTHALEMTAMLLDLQPGDEVILPSFTFVSTANAYTNLGANPVFVDIRPDTLNIDESAIEQAVTSKTRAIAVVHYAGVGCEMDKIMAIGKKHNLPVIEDTAHAIFGKYKGRPLGAISQLGTASFHHTKNFTSGEGGALLINDPAYEERAEIIREKGTNRSQFIRGQVDRYTWCDKGSSYLPSEILVANLIIQLENFEFIQSRRRELYDFYVAELSLWAEQHDFQMPAIPDDCESAYHLFWMLAPTVDLQRRMLAWLRGQQIEATFHYQPLHDSTMGHRWGYKKGDLPVTESVASRMVRLPFYTGLSMEQASRIVDAVKAFDDWE</sequence>
<feature type="modified residue" description="N6-(pyridoxal phosphate)lysine" evidence="3">
    <location>
        <position position="184"/>
    </location>
</feature>
<evidence type="ECO:0000313" key="6">
    <source>
        <dbReference type="Proteomes" id="UP000315010"/>
    </source>
</evidence>
<keyword evidence="5" id="KW-0808">Transferase</keyword>
<evidence type="ECO:0000256" key="1">
    <source>
        <dbReference type="ARBA" id="ARBA00037999"/>
    </source>
</evidence>
<dbReference type="InterPro" id="IPR015421">
    <property type="entry name" value="PyrdxlP-dep_Trfase_major"/>
</dbReference>
<dbReference type="EC" id="2.6.1.59" evidence="5"/>
<accession>A0A5C5ZB96</accession>
<keyword evidence="3 4" id="KW-0663">Pyridoxal phosphate</keyword>
<dbReference type="OrthoDB" id="9810913at2"/>
<dbReference type="InterPro" id="IPR015422">
    <property type="entry name" value="PyrdxlP-dep_Trfase_small"/>
</dbReference>
<reference evidence="5 6" key="1">
    <citation type="submission" date="2019-02" db="EMBL/GenBank/DDBJ databases">
        <title>Deep-cultivation of Planctomycetes and their phenomic and genomic characterization uncovers novel biology.</title>
        <authorList>
            <person name="Wiegand S."/>
            <person name="Jogler M."/>
            <person name="Boedeker C."/>
            <person name="Pinto D."/>
            <person name="Vollmers J."/>
            <person name="Rivas-Marin E."/>
            <person name="Kohn T."/>
            <person name="Peeters S.H."/>
            <person name="Heuer A."/>
            <person name="Rast P."/>
            <person name="Oberbeckmann S."/>
            <person name="Bunk B."/>
            <person name="Jeske O."/>
            <person name="Meyerdierks A."/>
            <person name="Storesund J.E."/>
            <person name="Kallscheuer N."/>
            <person name="Luecker S."/>
            <person name="Lage O.M."/>
            <person name="Pohl T."/>
            <person name="Merkel B.J."/>
            <person name="Hornburger P."/>
            <person name="Mueller R.-W."/>
            <person name="Bruemmer F."/>
            <person name="Labrenz M."/>
            <person name="Spormann A.M."/>
            <person name="Op Den Camp H."/>
            <person name="Overmann J."/>
            <person name="Amann R."/>
            <person name="Jetten M.S.M."/>
            <person name="Mascher T."/>
            <person name="Medema M.H."/>
            <person name="Devos D.P."/>
            <person name="Kaster A.-K."/>
            <person name="Ovreas L."/>
            <person name="Rohde M."/>
            <person name="Galperin M.Y."/>
            <person name="Jogler C."/>
        </authorList>
    </citation>
    <scope>NUCLEOTIDE SEQUENCE [LARGE SCALE GENOMIC DNA]</scope>
    <source>
        <strain evidence="5 6">CA13</strain>
    </source>
</reference>
<dbReference type="GO" id="GO:0030170">
    <property type="term" value="F:pyridoxal phosphate binding"/>
    <property type="evidence" value="ECO:0007669"/>
    <property type="project" value="TreeGrafter"/>
</dbReference>
<dbReference type="SUPFAM" id="SSF53383">
    <property type="entry name" value="PLP-dependent transferases"/>
    <property type="match status" value="1"/>
</dbReference>
<dbReference type="EMBL" id="SJPJ01000001">
    <property type="protein sequence ID" value="TWT83833.1"/>
    <property type="molecule type" value="Genomic_DNA"/>
</dbReference>
<dbReference type="Pfam" id="PF01041">
    <property type="entry name" value="DegT_DnrJ_EryC1"/>
    <property type="match status" value="1"/>
</dbReference>
<keyword evidence="5" id="KW-0032">Aminotransferase</keyword>
<name>A0A5C5ZB96_9BACT</name>
<gene>
    <name evidence="5" type="primary">rffA</name>
    <name evidence="5" type="ORF">CA13_53060</name>
</gene>
<dbReference type="PANTHER" id="PTHR30244:SF34">
    <property type="entry name" value="DTDP-4-AMINO-4,6-DIDEOXYGALACTOSE TRANSAMINASE"/>
    <property type="match status" value="1"/>
</dbReference>
<dbReference type="PIRSF" id="PIRSF000390">
    <property type="entry name" value="PLP_StrS"/>
    <property type="match status" value="1"/>
</dbReference>
<evidence type="ECO:0000256" key="4">
    <source>
        <dbReference type="RuleBase" id="RU004508"/>
    </source>
</evidence>
<dbReference type="GO" id="GO:0019180">
    <property type="term" value="F:dTDP-4-amino-4,6-dideoxygalactose transaminase activity"/>
    <property type="evidence" value="ECO:0007669"/>
    <property type="project" value="UniProtKB-EC"/>
</dbReference>
<keyword evidence="6" id="KW-1185">Reference proteome</keyword>
<dbReference type="PANTHER" id="PTHR30244">
    <property type="entry name" value="TRANSAMINASE"/>
    <property type="match status" value="1"/>
</dbReference>
<dbReference type="RefSeq" id="WP_146401241.1">
    <property type="nucleotide sequence ID" value="NZ_SJPJ01000001.1"/>
</dbReference>
<comment type="caution">
    <text evidence="5">The sequence shown here is derived from an EMBL/GenBank/DDBJ whole genome shotgun (WGS) entry which is preliminary data.</text>
</comment>
<dbReference type="Gene3D" id="3.90.1150.10">
    <property type="entry name" value="Aspartate Aminotransferase, domain 1"/>
    <property type="match status" value="1"/>
</dbReference>
<feature type="active site" description="Proton acceptor" evidence="2">
    <location>
        <position position="184"/>
    </location>
</feature>
<organism evidence="5 6">
    <name type="scientific">Novipirellula herctigrandis</name>
    <dbReference type="NCBI Taxonomy" id="2527986"/>
    <lineage>
        <taxon>Bacteria</taxon>
        <taxon>Pseudomonadati</taxon>
        <taxon>Planctomycetota</taxon>
        <taxon>Planctomycetia</taxon>
        <taxon>Pirellulales</taxon>
        <taxon>Pirellulaceae</taxon>
        <taxon>Novipirellula</taxon>
    </lineage>
</organism>
<evidence type="ECO:0000256" key="3">
    <source>
        <dbReference type="PIRSR" id="PIRSR000390-2"/>
    </source>
</evidence>
<dbReference type="Gene3D" id="3.40.640.10">
    <property type="entry name" value="Type I PLP-dependent aspartate aminotransferase-like (Major domain)"/>
    <property type="match status" value="1"/>
</dbReference>